<reference evidence="11" key="1">
    <citation type="journal article" date="2016" name="Nat. Biotechnol.">
        <title>Sequencing wild and cultivated cassava and related species reveals extensive interspecific hybridization and genetic diversity.</title>
        <authorList>
            <person name="Bredeson J.V."/>
            <person name="Lyons J.B."/>
            <person name="Prochnik S.E."/>
            <person name="Wu G.A."/>
            <person name="Ha C.M."/>
            <person name="Edsinger-Gonzales E."/>
            <person name="Grimwood J."/>
            <person name="Schmutz J."/>
            <person name="Rabbi I.Y."/>
            <person name="Egesi C."/>
            <person name="Nauluvula P."/>
            <person name="Lebot V."/>
            <person name="Ndunguru J."/>
            <person name="Mkamilo G."/>
            <person name="Bart R.S."/>
            <person name="Setter T.L."/>
            <person name="Gleadow R.M."/>
            <person name="Kulakow P."/>
            <person name="Ferguson M.E."/>
            <person name="Rounsley S."/>
            <person name="Rokhsar D.S."/>
        </authorList>
    </citation>
    <scope>NUCLEOTIDE SEQUENCE [LARGE SCALE GENOMIC DNA]</scope>
    <source>
        <strain evidence="11">cv. AM560-2</strain>
    </source>
</reference>
<evidence type="ECO:0000256" key="7">
    <source>
        <dbReference type="ARBA" id="ARBA00023033"/>
    </source>
</evidence>
<evidence type="ECO:0000256" key="6">
    <source>
        <dbReference type="ARBA" id="ARBA00023004"/>
    </source>
</evidence>
<evidence type="ECO:0000256" key="8">
    <source>
        <dbReference type="PIRSR" id="PIRSR602401-1"/>
    </source>
</evidence>
<evidence type="ECO:0000256" key="3">
    <source>
        <dbReference type="ARBA" id="ARBA00022617"/>
    </source>
</evidence>
<dbReference type="FunFam" id="1.10.630.10:FF:000043">
    <property type="entry name" value="Cytochrome P450 99A2"/>
    <property type="match status" value="1"/>
</dbReference>
<keyword evidence="3 8" id="KW-0349">Heme</keyword>
<dbReference type="PANTHER" id="PTHR47955">
    <property type="entry name" value="CYTOCHROME P450 FAMILY 71 PROTEIN"/>
    <property type="match status" value="1"/>
</dbReference>
<evidence type="ECO:0000256" key="4">
    <source>
        <dbReference type="ARBA" id="ARBA00022723"/>
    </source>
</evidence>
<evidence type="ECO:0000256" key="5">
    <source>
        <dbReference type="ARBA" id="ARBA00023002"/>
    </source>
</evidence>
<dbReference type="Gramene" id="Manes.12G017200.1.v8.1">
    <property type="protein sequence ID" value="Manes.12G017200.1.v8.1.CDS"/>
    <property type="gene ID" value="Manes.12G017200.v8.1"/>
</dbReference>
<organism evidence="10 11">
    <name type="scientific">Manihot esculenta</name>
    <name type="common">Cassava</name>
    <name type="synonym">Jatropha manihot</name>
    <dbReference type="NCBI Taxonomy" id="3983"/>
    <lineage>
        <taxon>Eukaryota</taxon>
        <taxon>Viridiplantae</taxon>
        <taxon>Streptophyta</taxon>
        <taxon>Embryophyta</taxon>
        <taxon>Tracheophyta</taxon>
        <taxon>Spermatophyta</taxon>
        <taxon>Magnoliopsida</taxon>
        <taxon>eudicotyledons</taxon>
        <taxon>Gunneridae</taxon>
        <taxon>Pentapetalae</taxon>
        <taxon>rosids</taxon>
        <taxon>fabids</taxon>
        <taxon>Malpighiales</taxon>
        <taxon>Euphorbiaceae</taxon>
        <taxon>Crotonoideae</taxon>
        <taxon>Manihoteae</taxon>
        <taxon>Manihot</taxon>
    </lineage>
</organism>
<evidence type="ECO:0000313" key="11">
    <source>
        <dbReference type="Proteomes" id="UP000091857"/>
    </source>
</evidence>
<dbReference type="PANTHER" id="PTHR47955:SF12">
    <property type="entry name" value="(RAPE) HYPOTHETICAL PROTEIN"/>
    <property type="match status" value="1"/>
</dbReference>
<dbReference type="InterPro" id="IPR036396">
    <property type="entry name" value="Cyt_P450_sf"/>
</dbReference>
<evidence type="ECO:0008006" key="12">
    <source>
        <dbReference type="Google" id="ProtNLM"/>
    </source>
</evidence>
<dbReference type="PRINTS" id="PR00463">
    <property type="entry name" value="EP450I"/>
</dbReference>
<proteinExistence type="inferred from homology"/>
<dbReference type="Pfam" id="PF00067">
    <property type="entry name" value="p450"/>
    <property type="match status" value="1"/>
</dbReference>
<keyword evidence="6 8" id="KW-0408">Iron</keyword>
<gene>
    <name evidence="10" type="ORF">MANES_12G017200v8</name>
</gene>
<comment type="similarity">
    <text evidence="2 9">Belongs to the cytochrome P450 family.</text>
</comment>
<dbReference type="OMA" id="LVTKGMH"/>
<dbReference type="GO" id="GO:0005506">
    <property type="term" value="F:iron ion binding"/>
    <property type="evidence" value="ECO:0007669"/>
    <property type="project" value="InterPro"/>
</dbReference>
<keyword evidence="4 8" id="KW-0479">Metal-binding</keyword>
<dbReference type="GO" id="GO:0004497">
    <property type="term" value="F:monooxygenase activity"/>
    <property type="evidence" value="ECO:0007669"/>
    <property type="project" value="UniProtKB-KW"/>
</dbReference>
<dbReference type="Gene3D" id="1.10.630.10">
    <property type="entry name" value="Cytochrome P450"/>
    <property type="match status" value="1"/>
</dbReference>
<evidence type="ECO:0000313" key="10">
    <source>
        <dbReference type="EMBL" id="OAY34400.1"/>
    </source>
</evidence>
<dbReference type="GO" id="GO:0016705">
    <property type="term" value="F:oxidoreductase activity, acting on paired donors, with incorporation or reduction of molecular oxygen"/>
    <property type="evidence" value="ECO:0007669"/>
    <property type="project" value="InterPro"/>
</dbReference>
<keyword evidence="5 9" id="KW-0560">Oxidoreductase</keyword>
<dbReference type="SUPFAM" id="SSF48264">
    <property type="entry name" value="Cytochrome P450"/>
    <property type="match status" value="1"/>
</dbReference>
<dbReference type="AlphaFoldDB" id="A0A2C9USG9"/>
<dbReference type="EMBL" id="CM004398">
    <property type="protein sequence ID" value="OAY34400.1"/>
    <property type="molecule type" value="Genomic_DNA"/>
</dbReference>
<dbReference type="STRING" id="3983.A0A2C9USG9"/>
<comment type="cofactor">
    <cofactor evidence="1 8">
        <name>heme</name>
        <dbReference type="ChEBI" id="CHEBI:30413"/>
    </cofactor>
</comment>
<comment type="caution">
    <text evidence="10">The sequence shown here is derived from an EMBL/GenBank/DDBJ whole genome shotgun (WGS) entry which is preliminary data.</text>
</comment>
<dbReference type="GO" id="GO:0020037">
    <property type="term" value="F:heme binding"/>
    <property type="evidence" value="ECO:0007669"/>
    <property type="project" value="InterPro"/>
</dbReference>
<dbReference type="PRINTS" id="PR00385">
    <property type="entry name" value="P450"/>
</dbReference>
<evidence type="ECO:0000256" key="2">
    <source>
        <dbReference type="ARBA" id="ARBA00010617"/>
    </source>
</evidence>
<feature type="binding site" description="axial binding residue" evidence="8">
    <location>
        <position position="445"/>
    </location>
    <ligand>
        <name>heme</name>
        <dbReference type="ChEBI" id="CHEBI:30413"/>
    </ligand>
    <ligandPart>
        <name>Fe</name>
        <dbReference type="ChEBI" id="CHEBI:18248"/>
    </ligandPart>
</feature>
<evidence type="ECO:0000256" key="1">
    <source>
        <dbReference type="ARBA" id="ARBA00001971"/>
    </source>
</evidence>
<sequence length="512" mass="58306">MELLPPQTLYFSLLLLLLTYFAWKIISSYSNSLTTPPSPPRLPIIGHLHLLTDMPHHTFTRLCNKLGPLIYLQLGQVPTLVINSARLARLVLKTHDHIFANRPQLLSAQYLSFGCSDVTFSPYGAYWRQARKICVTELLSAKRVHSFQVVREEEVNRLLAAVLAESGKEVDMSKRCFALANDILCMVAFGQRFMEEEGKKQNLVNILTETQALFAGFCLGDFFPGWEWVNSVSGYKKRLMKNLDDLRAVCDEIIDEHMKRKNSGRENDDQREDFVDVLLRIQKRKDLEVPISDDNLKALVLDMFVAGTDTSAATLEWTLTELARHPRFMKKAQEEVRKIAIGKRTVDESHLQDLPYMKAVIKETMRLHPPVPLLVPRESMDKFVLDGYQIPAKTRVLINSYAIGRDPKSWDNPLGYDPERFIDNDIDVKDQDFRFLPFGGGRRGCPGYNFGLSTIEIALARLLYHFEWALPRGVGADDVDLSEIFGLATRKKTALVLVPTANKDYQFQGEAV</sequence>
<dbReference type="InterPro" id="IPR001128">
    <property type="entry name" value="Cyt_P450"/>
</dbReference>
<name>A0A2C9USG9_MANES</name>
<accession>A0A2C9USG9</accession>
<keyword evidence="7 9" id="KW-0503">Monooxygenase</keyword>
<keyword evidence="11" id="KW-1185">Reference proteome</keyword>
<evidence type="ECO:0000256" key="9">
    <source>
        <dbReference type="RuleBase" id="RU000461"/>
    </source>
</evidence>
<dbReference type="CDD" id="cd11072">
    <property type="entry name" value="CYP71-like"/>
    <property type="match status" value="1"/>
</dbReference>
<protein>
    <recommendedName>
        <fullName evidence="12">Cytochrome P450</fullName>
    </recommendedName>
</protein>
<dbReference type="InterPro" id="IPR002401">
    <property type="entry name" value="Cyt_P450_E_grp-I"/>
</dbReference>
<dbReference type="PROSITE" id="PS00086">
    <property type="entry name" value="CYTOCHROME_P450"/>
    <property type="match status" value="1"/>
</dbReference>
<dbReference type="InterPro" id="IPR017972">
    <property type="entry name" value="Cyt_P450_CS"/>
</dbReference>
<dbReference type="Proteomes" id="UP000091857">
    <property type="component" value="Chromosome 12"/>
</dbReference>